<organism evidence="2 3">
    <name type="scientific">Penicillium italicum</name>
    <name type="common">Blue mold</name>
    <dbReference type="NCBI Taxonomy" id="40296"/>
    <lineage>
        <taxon>Eukaryota</taxon>
        <taxon>Fungi</taxon>
        <taxon>Dikarya</taxon>
        <taxon>Ascomycota</taxon>
        <taxon>Pezizomycotina</taxon>
        <taxon>Eurotiomycetes</taxon>
        <taxon>Eurotiomycetidae</taxon>
        <taxon>Eurotiales</taxon>
        <taxon>Aspergillaceae</taxon>
        <taxon>Penicillium</taxon>
    </lineage>
</organism>
<dbReference type="AlphaFoldDB" id="A0A0A2L8W4"/>
<sequence length="512" mass="56932">MPAHQSKDARMACSPADEASFIKQQKTLRDRCSRVLAGHLKANPDVIWTPKDGYGRYPTSKKEEAQLKLVLDVQYDQKNREWEFPPANNRLSDELVYLVVKFMNSRDRARQYPYDFDSMGHINSDRVSSGPAPIIWAHGLPFFPVYKGYYILCGRAHAECIGWLLHEKNKEIMQANPIWSVGAVIAPDSAVKIPHSITRQMTQHKPHGYDNEPQYKGKAWTRDVVAAEHHLCAVLPNLGTDEIEVCRLWRALGYNVSCGPMKRGVKPATIPKEFFANHGIEGIDYNSLARPYGNYLLDEDDELNQETDSDGDIEVEELAGQSGEVARDSNQPTMTQSFSQVDGDMEIDSPVEVPVHVPAQVTEEIPKEVAGKVKGEVEEKLKEAAKKEVSKEISEETSKDVLKDPEIAPSDLEEKQPAIPSSMVDTELDVDMNIEDPINESIDKPAEQTSTAAILFAETMIQAATTAEPRDVELMTEDSEPGQAVNNTSAGDIQTIGLFKVEQIAFGQPGAE</sequence>
<dbReference type="Proteomes" id="UP000030104">
    <property type="component" value="Unassembled WGS sequence"/>
</dbReference>
<dbReference type="PhylomeDB" id="A0A0A2L8W4"/>
<reference evidence="2 3" key="1">
    <citation type="journal article" date="2015" name="Mol. Plant Microbe Interact.">
        <title>Genome, transcriptome, and functional analyses of Penicillium expansum provide new insights into secondary metabolism and pathogenicity.</title>
        <authorList>
            <person name="Ballester A.R."/>
            <person name="Marcet-Houben M."/>
            <person name="Levin E."/>
            <person name="Sela N."/>
            <person name="Selma-Lazaro C."/>
            <person name="Carmona L."/>
            <person name="Wisniewski M."/>
            <person name="Droby S."/>
            <person name="Gonzalez-Candelas L."/>
            <person name="Gabaldon T."/>
        </authorList>
    </citation>
    <scope>NUCLEOTIDE SEQUENCE [LARGE SCALE GENOMIC DNA]</scope>
    <source>
        <strain evidence="2 3">PHI-1</strain>
    </source>
</reference>
<evidence type="ECO:0000256" key="1">
    <source>
        <dbReference type="SAM" id="MobiDB-lite"/>
    </source>
</evidence>
<comment type="caution">
    <text evidence="2">The sequence shown here is derived from an EMBL/GenBank/DDBJ whole genome shotgun (WGS) entry which is preliminary data.</text>
</comment>
<evidence type="ECO:0000313" key="2">
    <source>
        <dbReference type="EMBL" id="KGO76542.1"/>
    </source>
</evidence>
<dbReference type="STRING" id="40296.A0A0A2L8W4"/>
<dbReference type="OMA" id="CIGWLLH"/>
<accession>A0A0A2L8W4</accession>
<keyword evidence="3" id="KW-1185">Reference proteome</keyword>
<proteinExistence type="predicted"/>
<evidence type="ECO:0000313" key="3">
    <source>
        <dbReference type="Proteomes" id="UP000030104"/>
    </source>
</evidence>
<name>A0A0A2L8W4_PENIT</name>
<feature type="region of interest" description="Disordered" evidence="1">
    <location>
        <begin position="387"/>
        <end position="419"/>
    </location>
</feature>
<gene>
    <name evidence="2" type="ORF">PITC_088210</name>
</gene>
<dbReference type="EMBL" id="JQGA01000243">
    <property type="protein sequence ID" value="KGO76542.1"/>
    <property type="molecule type" value="Genomic_DNA"/>
</dbReference>
<feature type="compositionally biased region" description="Basic and acidic residues" evidence="1">
    <location>
        <begin position="387"/>
        <end position="416"/>
    </location>
</feature>
<dbReference type="OrthoDB" id="4471998at2759"/>
<protein>
    <submittedName>
        <fullName evidence="2">Uncharacterized protein</fullName>
    </submittedName>
</protein>
<dbReference type="HOGENOM" id="CLU_545260_0_0_1"/>